<gene>
    <name evidence="1" type="ORF">A8F95_11245</name>
</gene>
<organism evidence="1 2">
    <name type="scientific">Pseudobacillus wudalianchiensis</name>
    <dbReference type="NCBI Taxonomy" id="1743143"/>
    <lineage>
        <taxon>Bacteria</taxon>
        <taxon>Bacillati</taxon>
        <taxon>Bacillota</taxon>
        <taxon>Bacilli</taxon>
        <taxon>Bacillales</taxon>
        <taxon>Bacillaceae</taxon>
        <taxon>Pseudobacillus</taxon>
    </lineage>
</organism>
<protein>
    <submittedName>
        <fullName evidence="1">Uncharacterized protein</fullName>
    </submittedName>
</protein>
<dbReference type="AlphaFoldDB" id="A0A1B9AN29"/>
<proteinExistence type="predicted"/>
<dbReference type="Proteomes" id="UP000092578">
    <property type="component" value="Unassembled WGS sequence"/>
</dbReference>
<name>A0A1B9AN29_9BACI</name>
<sequence length="65" mass="7851">MIKLLLITLINEQKERAYFEKKIDQNILLIFSIDSFFYKKLITSYLFYISQQSRPFVEDGLINQK</sequence>
<keyword evidence="2" id="KW-1185">Reference proteome</keyword>
<evidence type="ECO:0000313" key="1">
    <source>
        <dbReference type="EMBL" id="OCA85242.1"/>
    </source>
</evidence>
<dbReference type="EMBL" id="MAYT01000027">
    <property type="protein sequence ID" value="OCA85242.1"/>
    <property type="molecule type" value="Genomic_DNA"/>
</dbReference>
<reference evidence="2" key="1">
    <citation type="submission" date="2016-05" db="EMBL/GenBank/DDBJ databases">
        <authorList>
            <person name="Liu B."/>
            <person name="Wang J."/>
            <person name="Zhu Y."/>
            <person name="Liu G."/>
            <person name="Chen Q."/>
            <person name="Chen Z."/>
            <person name="Lan J."/>
            <person name="Che J."/>
            <person name="Ge C."/>
            <person name="Shi H."/>
            <person name="Pan Z."/>
            <person name="Liu X."/>
        </authorList>
    </citation>
    <scope>NUCLEOTIDE SEQUENCE [LARGE SCALE GENOMIC DNA]</scope>
    <source>
        <strain evidence="2">FJAT-27215</strain>
    </source>
</reference>
<evidence type="ECO:0000313" key="2">
    <source>
        <dbReference type="Proteomes" id="UP000092578"/>
    </source>
</evidence>
<accession>A0A1B9AN29</accession>
<comment type="caution">
    <text evidence="1">The sequence shown here is derived from an EMBL/GenBank/DDBJ whole genome shotgun (WGS) entry which is preliminary data.</text>
</comment>